<dbReference type="InterPro" id="IPR003710">
    <property type="entry name" value="ApbA"/>
</dbReference>
<protein>
    <recommendedName>
        <fullName evidence="5 11">2-dehydropantoate 2-reductase</fullName>
        <ecNumber evidence="4 11">1.1.1.169</ecNumber>
    </recommendedName>
    <alternativeName>
        <fullName evidence="9 11">Ketopantoate reductase</fullName>
    </alternativeName>
</protein>
<evidence type="ECO:0000256" key="10">
    <source>
        <dbReference type="ARBA" id="ARBA00048793"/>
    </source>
</evidence>
<dbReference type="Pfam" id="PF02558">
    <property type="entry name" value="ApbA"/>
    <property type="match status" value="1"/>
</dbReference>
<evidence type="ECO:0000256" key="5">
    <source>
        <dbReference type="ARBA" id="ARBA00019465"/>
    </source>
</evidence>
<gene>
    <name evidence="14" type="ORF">LC0644_1512</name>
</gene>
<dbReference type="GO" id="GO:0015940">
    <property type="term" value="P:pantothenate biosynthetic process"/>
    <property type="evidence" value="ECO:0007669"/>
    <property type="project" value="UniProtKB-UniPathway"/>
</dbReference>
<evidence type="ECO:0000313" key="14">
    <source>
        <dbReference type="EMBL" id="GAN36923.1"/>
    </source>
</evidence>
<comment type="similarity">
    <text evidence="3 11">Belongs to the ketopantoate reductase family.</text>
</comment>
<evidence type="ECO:0000259" key="12">
    <source>
        <dbReference type="Pfam" id="PF02558"/>
    </source>
</evidence>
<feature type="domain" description="Ketopantoate reductase N-terminal" evidence="12">
    <location>
        <begin position="3"/>
        <end position="150"/>
    </location>
</feature>
<dbReference type="SUPFAM" id="SSF51735">
    <property type="entry name" value="NAD(P)-binding Rossmann-fold domains"/>
    <property type="match status" value="1"/>
</dbReference>
<comment type="catalytic activity">
    <reaction evidence="10 11">
        <text>(R)-pantoate + NADP(+) = 2-dehydropantoate + NADPH + H(+)</text>
        <dbReference type="Rhea" id="RHEA:16233"/>
        <dbReference type="ChEBI" id="CHEBI:11561"/>
        <dbReference type="ChEBI" id="CHEBI:15378"/>
        <dbReference type="ChEBI" id="CHEBI:15980"/>
        <dbReference type="ChEBI" id="CHEBI:57783"/>
        <dbReference type="ChEBI" id="CHEBI:58349"/>
        <dbReference type="EC" id="1.1.1.169"/>
    </reaction>
</comment>
<evidence type="ECO:0000256" key="3">
    <source>
        <dbReference type="ARBA" id="ARBA00007870"/>
    </source>
</evidence>
<dbReference type="Pfam" id="PF08546">
    <property type="entry name" value="ApbA_C"/>
    <property type="match status" value="1"/>
</dbReference>
<sequence length="314" mass="34259">MKITIAGVGAMGGRYALMLSRAGNDVDGIDGWADNVNAINEHGLQANFDGEQVVAKIKAYEQTKIDPSAVADLVILFPKSMQLDGMMQSLKPVITDHTKILCLMNGIGHEEIIEKYVTRDNIFIGNTMWTAGMEGPGKLKLFGSGSVALRNVEDGEAATTAAKKIVKLLSDAGLNAEYSDNILYTIYKKATVNGTMNGLCTILDCNMSEFGSTSTAEDMVVAIVKEFSAVAAKEGIDLNVPDTVDYIKTTWDPNTIGHHYPSMHQDLITNHRLTEIDYINGVIDRRGKKYGIPTPYCTFLTQLVHAKEQLLHAK</sequence>
<dbReference type="InterPro" id="IPR050838">
    <property type="entry name" value="Ketopantoate_reductase"/>
</dbReference>
<comment type="caution">
    <text evidence="14">The sequence shown here is derived from an EMBL/GenBank/DDBJ whole genome shotgun (WGS) entry which is preliminary data.</text>
</comment>
<organism evidence="14 15">
    <name type="scientific">Lacticaseibacillus paracasei NRIC 0644</name>
    <dbReference type="NCBI Taxonomy" id="1435038"/>
    <lineage>
        <taxon>Bacteria</taxon>
        <taxon>Bacillati</taxon>
        <taxon>Bacillota</taxon>
        <taxon>Bacilli</taxon>
        <taxon>Lactobacillales</taxon>
        <taxon>Lactobacillaceae</taxon>
        <taxon>Lacticaseibacillus</taxon>
    </lineage>
</organism>
<dbReference type="InterPro" id="IPR013328">
    <property type="entry name" value="6PGD_dom2"/>
</dbReference>
<dbReference type="SUPFAM" id="SSF48179">
    <property type="entry name" value="6-phosphogluconate dehydrogenase C-terminal domain-like"/>
    <property type="match status" value="1"/>
</dbReference>
<dbReference type="RefSeq" id="WP_045625059.1">
    <property type="nucleotide sequence ID" value="NZ_BAYM01000089.1"/>
</dbReference>
<evidence type="ECO:0000256" key="7">
    <source>
        <dbReference type="ARBA" id="ARBA00022857"/>
    </source>
</evidence>
<dbReference type="InterPro" id="IPR013752">
    <property type="entry name" value="KPA_reductase"/>
</dbReference>
<evidence type="ECO:0000256" key="11">
    <source>
        <dbReference type="RuleBase" id="RU362068"/>
    </source>
</evidence>
<comment type="function">
    <text evidence="1 11">Catalyzes the NADPH-dependent reduction of ketopantoate into pantoic acid.</text>
</comment>
<keyword evidence="8 11" id="KW-0560">Oxidoreductase</keyword>
<proteinExistence type="inferred from homology"/>
<dbReference type="InterPro" id="IPR036291">
    <property type="entry name" value="NAD(P)-bd_dom_sf"/>
</dbReference>
<dbReference type="PANTHER" id="PTHR43765:SF2">
    <property type="entry name" value="2-DEHYDROPANTOATE 2-REDUCTASE"/>
    <property type="match status" value="1"/>
</dbReference>
<evidence type="ECO:0000256" key="6">
    <source>
        <dbReference type="ARBA" id="ARBA00022655"/>
    </source>
</evidence>
<dbReference type="PANTHER" id="PTHR43765">
    <property type="entry name" value="2-DEHYDROPANTOATE 2-REDUCTASE-RELATED"/>
    <property type="match status" value="1"/>
</dbReference>
<comment type="pathway">
    <text evidence="2 11">Cofactor biosynthesis; (R)-pantothenate biosynthesis; (R)-pantoate from 3-methyl-2-oxobutanoate: step 2/2.</text>
</comment>
<dbReference type="UniPathway" id="UPA00028">
    <property type="reaction ID" value="UER00004"/>
</dbReference>
<dbReference type="GO" id="GO:0005737">
    <property type="term" value="C:cytoplasm"/>
    <property type="evidence" value="ECO:0007669"/>
    <property type="project" value="TreeGrafter"/>
</dbReference>
<dbReference type="Gene3D" id="3.40.50.720">
    <property type="entry name" value="NAD(P)-binding Rossmann-like Domain"/>
    <property type="match status" value="1"/>
</dbReference>
<dbReference type="AlphaFoldDB" id="A0A0C9QE52"/>
<dbReference type="GO" id="GO:0008677">
    <property type="term" value="F:2-dehydropantoate 2-reductase activity"/>
    <property type="evidence" value="ECO:0007669"/>
    <property type="project" value="UniProtKB-EC"/>
</dbReference>
<dbReference type="NCBIfam" id="TIGR00745">
    <property type="entry name" value="apbA_panE"/>
    <property type="match status" value="1"/>
</dbReference>
<keyword evidence="7 11" id="KW-0521">NADP</keyword>
<dbReference type="NCBIfam" id="NF005088">
    <property type="entry name" value="PRK06522.1-2"/>
    <property type="match status" value="1"/>
</dbReference>
<evidence type="ECO:0000256" key="1">
    <source>
        <dbReference type="ARBA" id="ARBA00002919"/>
    </source>
</evidence>
<dbReference type="Proteomes" id="UP000032552">
    <property type="component" value="Unassembled WGS sequence"/>
</dbReference>
<evidence type="ECO:0000256" key="9">
    <source>
        <dbReference type="ARBA" id="ARBA00032024"/>
    </source>
</evidence>
<feature type="domain" description="Ketopantoate reductase C-terminal" evidence="13">
    <location>
        <begin position="181"/>
        <end position="308"/>
    </location>
</feature>
<dbReference type="EMBL" id="BAYM01000089">
    <property type="protein sequence ID" value="GAN36923.1"/>
    <property type="molecule type" value="Genomic_DNA"/>
</dbReference>
<dbReference type="InterPro" id="IPR008927">
    <property type="entry name" value="6-PGluconate_DH-like_C_sf"/>
</dbReference>
<reference evidence="15" key="1">
    <citation type="submission" date="2014-05" db="EMBL/GenBank/DDBJ databases">
        <title>Whole genome sequencing of Lactobacillus casei NRIC0644.</title>
        <authorList>
            <person name="Atarashi H."/>
            <person name="Yoshida Y."/>
            <person name="Fujimura S."/>
            <person name="Tanaka N."/>
            <person name="Shiwa Y."/>
            <person name="Yoshikawa H."/>
            <person name="Okada S."/>
            <person name="Nakagawa J."/>
        </authorList>
    </citation>
    <scope>NUCLEOTIDE SEQUENCE [LARGE SCALE GENOMIC DNA]</scope>
    <source>
        <strain evidence="15">NRIC0644</strain>
    </source>
</reference>
<dbReference type="EC" id="1.1.1.169" evidence="4 11"/>
<name>A0A0C9QE52_LACPA</name>
<evidence type="ECO:0000256" key="8">
    <source>
        <dbReference type="ARBA" id="ARBA00023002"/>
    </source>
</evidence>
<evidence type="ECO:0000313" key="15">
    <source>
        <dbReference type="Proteomes" id="UP000032552"/>
    </source>
</evidence>
<dbReference type="Gene3D" id="1.10.1040.10">
    <property type="entry name" value="N-(1-d-carboxylethyl)-l-norvaline Dehydrogenase, domain 2"/>
    <property type="match status" value="1"/>
</dbReference>
<evidence type="ECO:0000256" key="2">
    <source>
        <dbReference type="ARBA" id="ARBA00004994"/>
    </source>
</evidence>
<accession>A0A0C9QE52</accession>
<dbReference type="InterPro" id="IPR013332">
    <property type="entry name" value="KPR_N"/>
</dbReference>
<dbReference type="GO" id="GO:0050661">
    <property type="term" value="F:NADP binding"/>
    <property type="evidence" value="ECO:0007669"/>
    <property type="project" value="TreeGrafter"/>
</dbReference>
<evidence type="ECO:0000259" key="13">
    <source>
        <dbReference type="Pfam" id="PF08546"/>
    </source>
</evidence>
<keyword evidence="6 11" id="KW-0566">Pantothenate biosynthesis</keyword>
<evidence type="ECO:0000256" key="4">
    <source>
        <dbReference type="ARBA" id="ARBA00013014"/>
    </source>
</evidence>